<evidence type="ECO:0000313" key="3">
    <source>
        <dbReference type="WBParaSite" id="maker-uti_cns_0012508-snap-gene-0.3-mRNA-1"/>
    </source>
</evidence>
<evidence type="ECO:0000256" key="1">
    <source>
        <dbReference type="SAM" id="MobiDB-lite"/>
    </source>
</evidence>
<keyword evidence="2" id="KW-1185">Reference proteome</keyword>
<feature type="compositionally biased region" description="Low complexity" evidence="1">
    <location>
        <begin position="660"/>
        <end position="670"/>
    </location>
</feature>
<dbReference type="Proteomes" id="UP000095280">
    <property type="component" value="Unplaced"/>
</dbReference>
<reference evidence="3" key="1">
    <citation type="submission" date="2016-11" db="UniProtKB">
        <authorList>
            <consortium name="WormBaseParasite"/>
        </authorList>
    </citation>
    <scope>IDENTIFICATION</scope>
</reference>
<protein>
    <submittedName>
        <fullName evidence="3">Mucin-19-like</fullName>
    </submittedName>
</protein>
<accession>A0A1I8IHB3</accession>
<dbReference type="AlphaFoldDB" id="A0A1I8IHB3"/>
<organism evidence="2 3">
    <name type="scientific">Macrostomum lignano</name>
    <dbReference type="NCBI Taxonomy" id="282301"/>
    <lineage>
        <taxon>Eukaryota</taxon>
        <taxon>Metazoa</taxon>
        <taxon>Spiralia</taxon>
        <taxon>Lophotrochozoa</taxon>
        <taxon>Platyhelminthes</taxon>
        <taxon>Rhabditophora</taxon>
        <taxon>Macrostomorpha</taxon>
        <taxon>Macrostomida</taxon>
        <taxon>Macrostomidae</taxon>
        <taxon>Macrostomum</taxon>
    </lineage>
</organism>
<name>A0A1I8IHB3_9PLAT</name>
<feature type="compositionally biased region" description="Low complexity" evidence="1">
    <location>
        <begin position="528"/>
        <end position="551"/>
    </location>
</feature>
<feature type="region of interest" description="Disordered" evidence="1">
    <location>
        <begin position="616"/>
        <end position="679"/>
    </location>
</feature>
<sequence length="679" mass="75925">PPDRQAAPATTGAALTFAAGAATSVAPKFAAIKAEETQQRTAAKSAMLDSMATRRRTVKKLRNRTGPSTGAVCTRALQITVRPCLSIGHRQQATGRPTPSPSSQRCIIIYPRCLITYPRCLIIYPRCLITYHRCLIIYPRCLITYPRCLIIYPRCLIIYPRCLTIYHRCLITYPRCLIIYPRCLIIHPRCLTIYHRCLITYPRCLITSPRCLITYPRCLITHPRCLITYPRCLITYPRCLIPYPRCLIPYPRCLIPYPRCLITYPRRLIIYPRCLITYPRCLITYPRCLIPYPRCLIPYPRCLIPYPRCLITYPRCLIIYPRCLIPYPRCLITHSSNNLRPAGLGGAGHSLHELFNTTPMQTFGSFEHVGQQAVHRPTGLNSVGEQATSAQQLLSDLLNKLPLQLQLLRIIWRSSRRLSMVLAWSSRSQAASNTTNLALSSNSLKSNCFNKLYFGFFSISWLRTSCTSADIVELPTVAVAIECRTPAAPALLFKSSSPLSPKTWTTLLSISLSTGRTDDEATASAAASAVAESSSPSSSSSSSPKSSDMAAGQRRCRRPPGLREAVSRCSEDRRRVCGGGEAANIDLDIIRQTESKGKDIQFNSYLDAAAHSSSRCTFGRPWRPRRARPAHSSSASSELDESLINRRRRRRRLNSAGRWPAAAAPAEEGLAGVGSSRWQ</sequence>
<evidence type="ECO:0000313" key="2">
    <source>
        <dbReference type="Proteomes" id="UP000095280"/>
    </source>
</evidence>
<dbReference type="WBParaSite" id="maker-uti_cns_0012508-snap-gene-0.3-mRNA-1">
    <property type="protein sequence ID" value="maker-uti_cns_0012508-snap-gene-0.3-mRNA-1"/>
    <property type="gene ID" value="maker-uti_cns_0012508-snap-gene-0.3"/>
</dbReference>
<feature type="region of interest" description="Disordered" evidence="1">
    <location>
        <begin position="528"/>
        <end position="570"/>
    </location>
</feature>
<proteinExistence type="predicted"/>